<organism evidence="2 3">
    <name type="scientific">Wohlfahrtiimonas chitiniclastica</name>
    <dbReference type="NCBI Taxonomy" id="400946"/>
    <lineage>
        <taxon>Bacteria</taxon>
        <taxon>Pseudomonadati</taxon>
        <taxon>Pseudomonadota</taxon>
        <taxon>Gammaproteobacteria</taxon>
        <taxon>Cardiobacteriales</taxon>
        <taxon>Ignatzschineriaceae</taxon>
        <taxon>Wohlfahrtiimonas</taxon>
    </lineage>
</organism>
<protein>
    <submittedName>
        <fullName evidence="2">Uncharacterized protein</fullName>
    </submittedName>
</protein>
<dbReference type="EMBL" id="JAGIBU010000001">
    <property type="protein sequence ID" value="MBS7823983.1"/>
    <property type="molecule type" value="Genomic_DNA"/>
</dbReference>
<reference evidence="2" key="1">
    <citation type="submission" date="2021-03" db="EMBL/GenBank/DDBJ databases">
        <title>Identification and antibiotic profiling of Wohlfahrtiimonas chitiniclastica, an underestimated human pathogen.</title>
        <authorList>
            <person name="Kopf A."/>
            <person name="Bunk B."/>
            <person name="Coldewey S."/>
            <person name="Gunzer F."/>
            <person name="Riedel T."/>
            <person name="Schroettner P."/>
        </authorList>
    </citation>
    <scope>NUCLEOTIDE SEQUENCE</scope>
    <source>
        <strain evidence="2">DSM 100917</strain>
    </source>
</reference>
<dbReference type="RefSeq" id="WP_063503427.1">
    <property type="nucleotide sequence ID" value="NZ_JAGIBR010000001.1"/>
</dbReference>
<name>A0AB35C0S4_9GAMM</name>
<accession>A0AB35C0S4</accession>
<keyword evidence="1" id="KW-0472">Membrane</keyword>
<comment type="caution">
    <text evidence="2">The sequence shown here is derived from an EMBL/GenBank/DDBJ whole genome shotgun (WGS) entry which is preliminary data.</text>
</comment>
<evidence type="ECO:0000313" key="3">
    <source>
        <dbReference type="Proteomes" id="UP000680020"/>
    </source>
</evidence>
<keyword evidence="1" id="KW-0812">Transmembrane</keyword>
<evidence type="ECO:0000313" key="2">
    <source>
        <dbReference type="EMBL" id="MBS7823983.1"/>
    </source>
</evidence>
<dbReference type="Proteomes" id="UP000680020">
    <property type="component" value="Unassembled WGS sequence"/>
</dbReference>
<gene>
    <name evidence="2" type="ORF">J7561_02040</name>
</gene>
<dbReference type="AlphaFoldDB" id="A0AB35C0S4"/>
<evidence type="ECO:0000256" key="1">
    <source>
        <dbReference type="SAM" id="Phobius"/>
    </source>
</evidence>
<feature type="transmembrane region" description="Helical" evidence="1">
    <location>
        <begin position="6"/>
        <end position="22"/>
    </location>
</feature>
<proteinExistence type="predicted"/>
<keyword evidence="1" id="KW-1133">Transmembrane helix</keyword>
<feature type="transmembrane region" description="Helical" evidence="1">
    <location>
        <begin position="42"/>
        <end position="60"/>
    </location>
</feature>
<sequence length="120" mass="13751">MIFFLSFQFIGLAVVLAGFILYAKRKEIPVFFFIWHKKRIFFALEALVFALIILVCIKPLTNNIRCAYNGHSMNKVTKYDWINGQCLVEYGTGKNNKPTYVPYERIRGTSGEGSEDGVTE</sequence>